<keyword evidence="2" id="KW-1185">Reference proteome</keyword>
<comment type="caution">
    <text evidence="1">The sequence shown here is derived from an EMBL/GenBank/DDBJ whole genome shotgun (WGS) entry which is preliminary data.</text>
</comment>
<gene>
    <name evidence="1" type="ORF">E2C01_038329</name>
</gene>
<accession>A0A5B7FBY2</accession>
<proteinExistence type="predicted"/>
<name>A0A5B7FBY2_PORTR</name>
<dbReference type="Proteomes" id="UP000324222">
    <property type="component" value="Unassembled WGS sequence"/>
</dbReference>
<protein>
    <submittedName>
        <fullName evidence="1">Uncharacterized protein</fullName>
    </submittedName>
</protein>
<evidence type="ECO:0000313" key="1">
    <source>
        <dbReference type="EMBL" id="MPC44651.1"/>
    </source>
</evidence>
<sequence>MSLHCCRCARDGCSLCLFSEALSSERFRDACEVHRYYGNTSRFIGVGRCSHASPLSQGTTLNDSGNCVLSTKLFTSLCTEARCKCEDRLAIRELSADLVKRRNVEEVSSDL</sequence>
<dbReference type="EMBL" id="VSRR010006379">
    <property type="protein sequence ID" value="MPC44651.1"/>
    <property type="molecule type" value="Genomic_DNA"/>
</dbReference>
<organism evidence="1 2">
    <name type="scientific">Portunus trituberculatus</name>
    <name type="common">Swimming crab</name>
    <name type="synonym">Neptunus trituberculatus</name>
    <dbReference type="NCBI Taxonomy" id="210409"/>
    <lineage>
        <taxon>Eukaryota</taxon>
        <taxon>Metazoa</taxon>
        <taxon>Ecdysozoa</taxon>
        <taxon>Arthropoda</taxon>
        <taxon>Crustacea</taxon>
        <taxon>Multicrustacea</taxon>
        <taxon>Malacostraca</taxon>
        <taxon>Eumalacostraca</taxon>
        <taxon>Eucarida</taxon>
        <taxon>Decapoda</taxon>
        <taxon>Pleocyemata</taxon>
        <taxon>Brachyura</taxon>
        <taxon>Eubrachyura</taxon>
        <taxon>Portunoidea</taxon>
        <taxon>Portunidae</taxon>
        <taxon>Portuninae</taxon>
        <taxon>Portunus</taxon>
    </lineage>
</organism>
<reference evidence="1 2" key="1">
    <citation type="submission" date="2019-05" db="EMBL/GenBank/DDBJ databases">
        <title>Another draft genome of Portunus trituberculatus and its Hox gene families provides insights of decapod evolution.</title>
        <authorList>
            <person name="Jeong J.-H."/>
            <person name="Song I."/>
            <person name="Kim S."/>
            <person name="Choi T."/>
            <person name="Kim D."/>
            <person name="Ryu S."/>
            <person name="Kim W."/>
        </authorList>
    </citation>
    <scope>NUCLEOTIDE SEQUENCE [LARGE SCALE GENOMIC DNA]</scope>
    <source>
        <tissue evidence="1">Muscle</tissue>
    </source>
</reference>
<evidence type="ECO:0000313" key="2">
    <source>
        <dbReference type="Proteomes" id="UP000324222"/>
    </source>
</evidence>
<dbReference type="AlphaFoldDB" id="A0A5B7FBY2"/>